<accession>A0AAD7IYR1</accession>
<keyword evidence="4" id="KW-1185">Reference proteome</keyword>
<proteinExistence type="inferred from homology"/>
<comment type="caution">
    <text evidence="3">The sequence shown here is derived from an EMBL/GenBank/DDBJ whole genome shotgun (WGS) entry which is preliminary data.</text>
</comment>
<evidence type="ECO:0000313" key="4">
    <source>
        <dbReference type="Proteomes" id="UP001215280"/>
    </source>
</evidence>
<evidence type="ECO:0000256" key="2">
    <source>
        <dbReference type="SAM" id="Phobius"/>
    </source>
</evidence>
<sequence>MSLNWDGIQSIYENDIITNKGDKLESDIMIFATGFVAVCLLLSFIYYTLRRLTKDRFSVSIRGRSGKTVQEHESQSCPKAYIGTTVSGFPNLFMVSGPNTIYPWRSCSSSSPF</sequence>
<dbReference type="EMBL" id="JARJLG010000071">
    <property type="protein sequence ID" value="KAJ7753396.1"/>
    <property type="molecule type" value="Genomic_DNA"/>
</dbReference>
<feature type="transmembrane region" description="Helical" evidence="2">
    <location>
        <begin position="28"/>
        <end position="49"/>
    </location>
</feature>
<keyword evidence="2" id="KW-0812">Transmembrane</keyword>
<gene>
    <name evidence="3" type="ORF">DFH07DRAFT_513442</name>
</gene>
<dbReference type="AlphaFoldDB" id="A0AAD7IYR1"/>
<protein>
    <submittedName>
        <fullName evidence="3">Uncharacterized protein</fullName>
    </submittedName>
</protein>
<dbReference type="InterPro" id="IPR036188">
    <property type="entry name" value="FAD/NAD-bd_sf"/>
</dbReference>
<reference evidence="3" key="1">
    <citation type="submission" date="2023-03" db="EMBL/GenBank/DDBJ databases">
        <title>Massive genome expansion in bonnet fungi (Mycena s.s.) driven by repeated elements and novel gene families across ecological guilds.</title>
        <authorList>
            <consortium name="Lawrence Berkeley National Laboratory"/>
            <person name="Harder C.B."/>
            <person name="Miyauchi S."/>
            <person name="Viragh M."/>
            <person name="Kuo A."/>
            <person name="Thoen E."/>
            <person name="Andreopoulos B."/>
            <person name="Lu D."/>
            <person name="Skrede I."/>
            <person name="Drula E."/>
            <person name="Henrissat B."/>
            <person name="Morin E."/>
            <person name="Kohler A."/>
            <person name="Barry K."/>
            <person name="LaButti K."/>
            <person name="Morin E."/>
            <person name="Salamov A."/>
            <person name="Lipzen A."/>
            <person name="Mereny Z."/>
            <person name="Hegedus B."/>
            <person name="Baldrian P."/>
            <person name="Stursova M."/>
            <person name="Weitz H."/>
            <person name="Taylor A."/>
            <person name="Grigoriev I.V."/>
            <person name="Nagy L.G."/>
            <person name="Martin F."/>
            <person name="Kauserud H."/>
        </authorList>
    </citation>
    <scope>NUCLEOTIDE SEQUENCE</scope>
    <source>
        <strain evidence="3">CBHHK188m</strain>
    </source>
</reference>
<dbReference type="InterPro" id="IPR051209">
    <property type="entry name" value="FAD-bind_Monooxygenase_sf"/>
</dbReference>
<name>A0AAD7IYR1_9AGAR</name>
<dbReference type="PANTHER" id="PTHR42877:SF5">
    <property type="entry name" value="L-ORNITHINE N(5)-MONOOXYGENASE-RELATED"/>
    <property type="match status" value="1"/>
</dbReference>
<dbReference type="Proteomes" id="UP001215280">
    <property type="component" value="Unassembled WGS sequence"/>
</dbReference>
<organism evidence="3 4">
    <name type="scientific">Mycena maculata</name>
    <dbReference type="NCBI Taxonomy" id="230809"/>
    <lineage>
        <taxon>Eukaryota</taxon>
        <taxon>Fungi</taxon>
        <taxon>Dikarya</taxon>
        <taxon>Basidiomycota</taxon>
        <taxon>Agaricomycotina</taxon>
        <taxon>Agaricomycetes</taxon>
        <taxon>Agaricomycetidae</taxon>
        <taxon>Agaricales</taxon>
        <taxon>Marasmiineae</taxon>
        <taxon>Mycenaceae</taxon>
        <taxon>Mycena</taxon>
    </lineage>
</organism>
<dbReference type="Gene3D" id="3.50.50.60">
    <property type="entry name" value="FAD/NAD(P)-binding domain"/>
    <property type="match status" value="1"/>
</dbReference>
<evidence type="ECO:0000313" key="3">
    <source>
        <dbReference type="EMBL" id="KAJ7753396.1"/>
    </source>
</evidence>
<keyword evidence="2" id="KW-1133">Transmembrane helix</keyword>
<keyword evidence="2" id="KW-0472">Membrane</keyword>
<dbReference type="PANTHER" id="PTHR42877">
    <property type="entry name" value="L-ORNITHINE N(5)-MONOOXYGENASE-RELATED"/>
    <property type="match status" value="1"/>
</dbReference>
<comment type="similarity">
    <text evidence="1">Belongs to the FAD-binding monooxygenase family.</text>
</comment>
<evidence type="ECO:0000256" key="1">
    <source>
        <dbReference type="ARBA" id="ARBA00010139"/>
    </source>
</evidence>